<dbReference type="EMBL" id="JAFIMR010000012">
    <property type="protein sequence ID" value="KAI1871801.1"/>
    <property type="molecule type" value="Genomic_DNA"/>
</dbReference>
<comment type="caution">
    <text evidence="1">The sequence shown here is derived from an EMBL/GenBank/DDBJ whole genome shotgun (WGS) entry which is preliminary data.</text>
</comment>
<proteinExistence type="predicted"/>
<organism evidence="1 2">
    <name type="scientific">Neoarthrinium moseri</name>
    <dbReference type="NCBI Taxonomy" id="1658444"/>
    <lineage>
        <taxon>Eukaryota</taxon>
        <taxon>Fungi</taxon>
        <taxon>Dikarya</taxon>
        <taxon>Ascomycota</taxon>
        <taxon>Pezizomycotina</taxon>
        <taxon>Sordariomycetes</taxon>
        <taxon>Xylariomycetidae</taxon>
        <taxon>Amphisphaeriales</taxon>
        <taxon>Apiosporaceae</taxon>
        <taxon>Neoarthrinium</taxon>
    </lineage>
</organism>
<dbReference type="Proteomes" id="UP000829685">
    <property type="component" value="Unassembled WGS sequence"/>
</dbReference>
<gene>
    <name evidence="1" type="ORF">JX265_005787</name>
</gene>
<protein>
    <submittedName>
        <fullName evidence="1">Uncharacterized protein</fullName>
    </submittedName>
</protein>
<dbReference type="AlphaFoldDB" id="A0A9Q0AR28"/>
<evidence type="ECO:0000313" key="2">
    <source>
        <dbReference type="Proteomes" id="UP000829685"/>
    </source>
</evidence>
<accession>A0A9Q0AR28</accession>
<reference evidence="1" key="1">
    <citation type="submission" date="2021-03" db="EMBL/GenBank/DDBJ databases">
        <title>Revisited historic fungal species revealed as producer of novel bioactive compounds through whole genome sequencing and comparative genomics.</title>
        <authorList>
            <person name="Vignolle G.A."/>
            <person name="Hochenegger N."/>
            <person name="Mach R.L."/>
            <person name="Mach-Aigner A.R."/>
            <person name="Javad Rahimi M."/>
            <person name="Salim K.A."/>
            <person name="Chan C.M."/>
            <person name="Lim L.B.L."/>
            <person name="Cai F."/>
            <person name="Druzhinina I.S."/>
            <person name="U'Ren J.M."/>
            <person name="Derntl C."/>
        </authorList>
    </citation>
    <scope>NUCLEOTIDE SEQUENCE</scope>
    <source>
        <strain evidence="1">TUCIM 5799</strain>
    </source>
</reference>
<name>A0A9Q0AR28_9PEZI</name>
<keyword evidence="2" id="KW-1185">Reference proteome</keyword>
<sequence length="300" mass="32701">MSMALALPPGPPSVPIITMAVLLWRFNRMVWNSNCCWTGVDGIDWVASDPSVALGDACGRNRTQDVLTVALLGDTEVVMSKVSDDLVLELTRSVELCPKPLVVAVVAVVAVESVLPELDILLDALNVDGESVAEESDANDVALPVVNVEELSYAVDDVEIDTVEELRLEVTVSLVNVETASVHELEDIELLVQMKLESEETVAVDEAMLDPGWDVGNVLLTSVENQVVELRTVVELVKLLEVRPDVAKLEMLVCLELVKGLMVIVEFHLNEECDRVELVNETGVLLELPELADLVSEVEL</sequence>
<evidence type="ECO:0000313" key="1">
    <source>
        <dbReference type="EMBL" id="KAI1871801.1"/>
    </source>
</evidence>